<dbReference type="Gene3D" id="1.20.120.330">
    <property type="entry name" value="Nucleotidyltransferases domain 2"/>
    <property type="match status" value="1"/>
</dbReference>
<comment type="caution">
    <text evidence="1">The sequence shown here is derived from an EMBL/GenBank/DDBJ whole genome shotgun (WGS) entry which is preliminary data.</text>
</comment>
<evidence type="ECO:0000313" key="2">
    <source>
        <dbReference type="Proteomes" id="UP000295023"/>
    </source>
</evidence>
<reference evidence="1 2" key="1">
    <citation type="submission" date="2019-03" db="EMBL/GenBank/DDBJ databases">
        <title>Paracraurococcus aquatilis NE82 genome sequence.</title>
        <authorList>
            <person name="Zhao Y."/>
            <person name="Du Z."/>
        </authorList>
    </citation>
    <scope>NUCLEOTIDE SEQUENCE [LARGE SCALE GENOMIC DNA]</scope>
    <source>
        <strain evidence="1 2">NE82</strain>
    </source>
</reference>
<evidence type="ECO:0008006" key="3">
    <source>
        <dbReference type="Google" id="ProtNLM"/>
    </source>
</evidence>
<dbReference type="AlphaFoldDB" id="A0A4R4DTW4"/>
<keyword evidence="2" id="KW-1185">Reference proteome</keyword>
<sequence length="149" mass="16720">MASLPPVRLRRSRERLAPLIPLDAEGLAALDEDTLERTDALIKRFENLVNTLQDQVFHLIAENELARDPERMSRRDVLDTMEKIGVLTEADRFHDAVRLRNRLSHIYPDDPGRQAGQLNRVHAAASTALEALKGGEAWAARRLTPAVSP</sequence>
<dbReference type="RefSeq" id="WP_132285956.1">
    <property type="nucleotide sequence ID" value="NZ_SKBM01000005.1"/>
</dbReference>
<proteinExistence type="predicted"/>
<accession>A0A4R4DTW4</accession>
<dbReference type="OrthoDB" id="7558937at2"/>
<protein>
    <recommendedName>
        <fullName evidence="3">DUF86 domain-containing protein</fullName>
    </recommendedName>
</protein>
<dbReference type="EMBL" id="SKBM01000005">
    <property type="protein sequence ID" value="TCZ64326.1"/>
    <property type="molecule type" value="Genomic_DNA"/>
</dbReference>
<organism evidence="1 2">
    <name type="scientific">Roseicella aquatilis</name>
    <dbReference type="NCBI Taxonomy" id="2527868"/>
    <lineage>
        <taxon>Bacteria</taxon>
        <taxon>Pseudomonadati</taxon>
        <taxon>Pseudomonadota</taxon>
        <taxon>Alphaproteobacteria</taxon>
        <taxon>Acetobacterales</taxon>
        <taxon>Roseomonadaceae</taxon>
        <taxon>Roseicella</taxon>
    </lineage>
</organism>
<gene>
    <name evidence="1" type="ORF">EXY23_06665</name>
</gene>
<dbReference type="SUPFAM" id="SSF81593">
    <property type="entry name" value="Nucleotidyltransferase substrate binding subunit/domain"/>
    <property type="match status" value="1"/>
</dbReference>
<name>A0A4R4DTW4_9PROT</name>
<dbReference type="Proteomes" id="UP000295023">
    <property type="component" value="Unassembled WGS sequence"/>
</dbReference>
<evidence type="ECO:0000313" key="1">
    <source>
        <dbReference type="EMBL" id="TCZ64326.1"/>
    </source>
</evidence>